<dbReference type="WBParaSite" id="TCONS_00013590.p1">
    <property type="protein sequence ID" value="TCONS_00013590.p1"/>
    <property type="gene ID" value="XLOC_008368"/>
</dbReference>
<keyword evidence="2" id="KW-1185">Reference proteome</keyword>
<feature type="transmembrane region" description="Helical" evidence="1">
    <location>
        <begin position="265"/>
        <end position="285"/>
    </location>
</feature>
<feature type="transmembrane region" description="Helical" evidence="1">
    <location>
        <begin position="50"/>
        <end position="72"/>
    </location>
</feature>
<evidence type="ECO:0000256" key="1">
    <source>
        <dbReference type="SAM" id="Phobius"/>
    </source>
</evidence>
<accession>A0A0K0E5T9</accession>
<evidence type="ECO:0000313" key="2">
    <source>
        <dbReference type="Proteomes" id="UP000035681"/>
    </source>
</evidence>
<evidence type="ECO:0000313" key="4">
    <source>
        <dbReference type="WBParaSite" id="TCONS_00013590.p1"/>
    </source>
</evidence>
<keyword evidence="1" id="KW-0472">Membrane</keyword>
<feature type="transmembrane region" description="Helical" evidence="1">
    <location>
        <begin position="373"/>
        <end position="392"/>
    </location>
</feature>
<dbReference type="AlphaFoldDB" id="A0A0K0E5T9"/>
<organism evidence="3">
    <name type="scientific">Strongyloides stercoralis</name>
    <name type="common">Threadworm</name>
    <dbReference type="NCBI Taxonomy" id="6248"/>
    <lineage>
        <taxon>Eukaryota</taxon>
        <taxon>Metazoa</taxon>
        <taxon>Ecdysozoa</taxon>
        <taxon>Nematoda</taxon>
        <taxon>Chromadorea</taxon>
        <taxon>Rhabditida</taxon>
        <taxon>Tylenchina</taxon>
        <taxon>Panagrolaimomorpha</taxon>
        <taxon>Strongyloidoidea</taxon>
        <taxon>Strongyloididae</taxon>
        <taxon>Strongyloides</taxon>
    </lineage>
</organism>
<reference evidence="3" key="1">
    <citation type="submission" date="2015-08" db="UniProtKB">
        <authorList>
            <consortium name="WormBaseParasite"/>
        </authorList>
    </citation>
    <scope>IDENTIFICATION</scope>
</reference>
<dbReference type="Proteomes" id="UP000035681">
    <property type="component" value="Unplaced"/>
</dbReference>
<proteinExistence type="predicted"/>
<keyword evidence="1" id="KW-0812">Transmembrane</keyword>
<feature type="transmembrane region" description="Helical" evidence="1">
    <location>
        <begin position="192"/>
        <end position="214"/>
    </location>
</feature>
<protein>
    <submittedName>
        <fullName evidence="3 4">Gustatory receptor</fullName>
    </submittedName>
</protein>
<feature type="transmembrane region" description="Helical" evidence="1">
    <location>
        <begin position="139"/>
        <end position="161"/>
    </location>
</feature>
<sequence>MENIENCKNDANDMESLKKHIFIIMYWLCNKFGILQTYCNRDQKSKINIVLIFLLMLPLIGSFLYHFVIGFNYSWFTLRSQENTLINCYYLIPILTIINYINFKKTNFFGIFLKYLKEYKDIQLTSTPPLRRNFKKIKIIFSLIWFLFFTEFLFETIFNFINYDKNEKNGKNYKLSMFYGKSTYICDALIMLYARTIIIFFNIIYCCIYGVLYYESEVFKNECQELLKESPLNIQSKFCLLSRKHSKFYEMLEFSHKKLGNNIDVIIFNFTIMIIFEISLLWHYFLNISNIIEIIQHFLSAFSMIYFEIIILMPINYMDKNLQIIKNIILNKSLIWNEQNLQLKGKALSIVTRSNHCEYYWLFFGLIPVKDKIIPILVLLTIILSAIIGPAVF</sequence>
<feature type="transmembrane region" description="Helical" evidence="1">
    <location>
        <begin position="297"/>
        <end position="317"/>
    </location>
</feature>
<name>A0A0K0E5T9_STRER</name>
<keyword evidence="1" id="KW-1133">Transmembrane helix</keyword>
<dbReference type="WBParaSite" id="SSTP_0000487300.1">
    <property type="protein sequence ID" value="SSTP_0000487300.1"/>
    <property type="gene ID" value="SSTP_0000487300"/>
</dbReference>
<feature type="transmembrane region" description="Helical" evidence="1">
    <location>
        <begin position="84"/>
        <end position="103"/>
    </location>
</feature>
<evidence type="ECO:0000313" key="3">
    <source>
        <dbReference type="WBParaSite" id="SSTP_0000487300.1"/>
    </source>
</evidence>